<protein>
    <submittedName>
        <fullName evidence="1">Uncharacterized protein</fullName>
    </submittedName>
</protein>
<organism evidence="1">
    <name type="scientific">uncultured Caudovirales phage</name>
    <dbReference type="NCBI Taxonomy" id="2100421"/>
    <lineage>
        <taxon>Viruses</taxon>
        <taxon>Duplodnaviria</taxon>
        <taxon>Heunggongvirae</taxon>
        <taxon>Uroviricota</taxon>
        <taxon>Caudoviricetes</taxon>
        <taxon>Peduoviridae</taxon>
        <taxon>Maltschvirus</taxon>
        <taxon>Maltschvirus maltsch</taxon>
    </lineage>
</organism>
<accession>A0A6J5LQH7</accession>
<name>A0A6J5LQH7_9CAUD</name>
<evidence type="ECO:0000313" key="1">
    <source>
        <dbReference type="EMBL" id="CAB4135493.1"/>
    </source>
</evidence>
<proteinExistence type="predicted"/>
<dbReference type="EMBL" id="LR796301">
    <property type="protein sequence ID" value="CAB4135493.1"/>
    <property type="molecule type" value="Genomic_DNA"/>
</dbReference>
<gene>
    <name evidence="1" type="ORF">UFOVP291_26</name>
</gene>
<reference evidence="1" key="1">
    <citation type="submission" date="2020-04" db="EMBL/GenBank/DDBJ databases">
        <authorList>
            <person name="Chiriac C."/>
            <person name="Salcher M."/>
            <person name="Ghai R."/>
            <person name="Kavagutti S V."/>
        </authorList>
    </citation>
    <scope>NUCLEOTIDE SEQUENCE</scope>
</reference>
<sequence>MAKPKTPRIIVRPLPGDTAGLACKAENTIEIDPNITERERCRVTVHEALHLADWDLPEKKVDRISRKIADVLWKQGYRRK</sequence>